<protein>
    <submittedName>
        <fullName evidence="2">Uncharacterized protein</fullName>
    </submittedName>
</protein>
<dbReference type="Proteomes" id="UP000670092">
    <property type="component" value="Unassembled WGS sequence"/>
</dbReference>
<proteinExistence type="predicted"/>
<dbReference type="AlphaFoldDB" id="A0A8H7YEV0"/>
<evidence type="ECO:0000313" key="2">
    <source>
        <dbReference type="EMBL" id="KAG5288653.1"/>
    </source>
</evidence>
<name>A0A8H7YEV0_AJECA</name>
<comment type="caution">
    <text evidence="2">The sequence shown here is derived from an EMBL/GenBank/DDBJ whole genome shotgun (WGS) entry which is preliminary data.</text>
</comment>
<dbReference type="EMBL" id="JAEVHI010000006">
    <property type="protein sequence ID" value="KAG5288653.1"/>
    <property type="molecule type" value="Genomic_DNA"/>
</dbReference>
<evidence type="ECO:0000256" key="1">
    <source>
        <dbReference type="SAM" id="MobiDB-lite"/>
    </source>
</evidence>
<dbReference type="VEuPathDB" id="FungiDB:I7I52_12203"/>
<feature type="region of interest" description="Disordered" evidence="1">
    <location>
        <begin position="76"/>
        <end position="106"/>
    </location>
</feature>
<gene>
    <name evidence="2" type="ORF">I7I52_12203</name>
</gene>
<sequence length="106" mass="11449">MHIIFQWCHNGAAALVTPALRATALFCTTISTGYFHSIILAHPQYAHFLPRYLPTNGMITIVKSNSSCCILSFHSLSASDSSSPSLKSPSREESDAETEGKDSTSS</sequence>
<feature type="compositionally biased region" description="Low complexity" evidence="1">
    <location>
        <begin position="76"/>
        <end position="88"/>
    </location>
</feature>
<evidence type="ECO:0000313" key="3">
    <source>
        <dbReference type="Proteomes" id="UP000670092"/>
    </source>
</evidence>
<reference evidence="2 3" key="1">
    <citation type="submission" date="2021-01" db="EMBL/GenBank/DDBJ databases">
        <title>Chromosome-level genome assembly of a human fungal pathogen reveals clustering of transcriptionally co-regulated genes.</title>
        <authorList>
            <person name="Voorhies M."/>
            <person name="Cohen S."/>
            <person name="Shea T.P."/>
            <person name="Petrus S."/>
            <person name="Munoz J.F."/>
            <person name="Poplawski S."/>
            <person name="Goldman W.E."/>
            <person name="Michael T."/>
            <person name="Cuomo C.A."/>
            <person name="Sil A."/>
            <person name="Beyhan S."/>
        </authorList>
    </citation>
    <scope>NUCLEOTIDE SEQUENCE [LARGE SCALE GENOMIC DNA]</scope>
    <source>
        <strain evidence="2 3">G184AR</strain>
    </source>
</reference>
<accession>A0A8H7YEV0</accession>
<organism evidence="2 3">
    <name type="scientific">Ajellomyces capsulatus</name>
    <name type="common">Darling's disease fungus</name>
    <name type="synonym">Histoplasma capsulatum</name>
    <dbReference type="NCBI Taxonomy" id="5037"/>
    <lineage>
        <taxon>Eukaryota</taxon>
        <taxon>Fungi</taxon>
        <taxon>Dikarya</taxon>
        <taxon>Ascomycota</taxon>
        <taxon>Pezizomycotina</taxon>
        <taxon>Eurotiomycetes</taxon>
        <taxon>Eurotiomycetidae</taxon>
        <taxon>Onygenales</taxon>
        <taxon>Ajellomycetaceae</taxon>
        <taxon>Histoplasma</taxon>
    </lineage>
</organism>
<feature type="compositionally biased region" description="Basic and acidic residues" evidence="1">
    <location>
        <begin position="89"/>
        <end position="106"/>
    </location>
</feature>